<dbReference type="RefSeq" id="WP_125540146.1">
    <property type="nucleotide sequence ID" value="NZ_BMRU01000064.1"/>
</dbReference>
<feature type="transmembrane region" description="Helical" evidence="2">
    <location>
        <begin position="106"/>
        <end position="127"/>
    </location>
</feature>
<feature type="transmembrane region" description="Helical" evidence="2">
    <location>
        <begin position="200"/>
        <end position="219"/>
    </location>
</feature>
<evidence type="ECO:0000313" key="3">
    <source>
        <dbReference type="EMBL" id="GHI17960.1"/>
    </source>
</evidence>
<feature type="transmembrane region" description="Helical" evidence="2">
    <location>
        <begin position="70"/>
        <end position="91"/>
    </location>
</feature>
<accession>A0ABQ3NYW3</accession>
<evidence type="ECO:0000313" key="4">
    <source>
        <dbReference type="Proteomes" id="UP000660554"/>
    </source>
</evidence>
<gene>
    <name evidence="3" type="ORF">Scinn_74230</name>
</gene>
<evidence type="ECO:0000256" key="1">
    <source>
        <dbReference type="SAM" id="MobiDB-lite"/>
    </source>
</evidence>
<dbReference type="EMBL" id="BNDV01000018">
    <property type="protein sequence ID" value="GHI17960.1"/>
    <property type="molecule type" value="Genomic_DNA"/>
</dbReference>
<feature type="transmembrane region" description="Helical" evidence="2">
    <location>
        <begin position="170"/>
        <end position="188"/>
    </location>
</feature>
<evidence type="ECO:0000256" key="2">
    <source>
        <dbReference type="SAM" id="Phobius"/>
    </source>
</evidence>
<comment type="caution">
    <text evidence="3">The sequence shown here is derived from an EMBL/GenBank/DDBJ whole genome shotgun (WGS) entry which is preliminary data.</text>
</comment>
<keyword evidence="2" id="KW-0812">Transmembrane</keyword>
<reference evidence="4" key="1">
    <citation type="submission" date="2020-09" db="EMBL/GenBank/DDBJ databases">
        <title>Whole genome shotgun sequence of Streptomyces cinnamonensis NBRC 15873.</title>
        <authorList>
            <person name="Komaki H."/>
            <person name="Tamura T."/>
        </authorList>
    </citation>
    <scope>NUCLEOTIDE SEQUENCE [LARGE SCALE GENOMIC DNA]</scope>
    <source>
        <strain evidence="4">NBRC 15873</strain>
    </source>
</reference>
<protein>
    <submittedName>
        <fullName evidence="3">Uncharacterized protein</fullName>
    </submittedName>
</protein>
<feature type="region of interest" description="Disordered" evidence="1">
    <location>
        <begin position="348"/>
        <end position="373"/>
    </location>
</feature>
<feature type="transmembrane region" description="Helical" evidence="2">
    <location>
        <begin position="139"/>
        <end position="158"/>
    </location>
</feature>
<dbReference type="GeneID" id="86953981"/>
<keyword evidence="4" id="KW-1185">Reference proteome</keyword>
<sequence>MENKPAVVVGPPDDIGLRKVVVDGKPVGKVWSEHELQNALKRAGVAPEYDIEWRGGDGTSWPARSWGRRITGAVMAVGFLATAAMCAWIGVKDSFDALTFAGRVTGFFFLFMTVVELIAFAAVFDYWRKRRTRHSGPALLFGALVQLFVGSVLLLMYLANRERPTDLQCLALFVGLVLSASWSLWVLCRRRVWSVLHNPGRIAIGTIISTVLVVTNLAYTQVYLPSVSRPLVQGAAEIGMPSLNRDGTKMYVRVRLHLKNSGQVPVHILGSIYWIHAKLASDPKDKYKLIKPGELVQPPGRELNPEEEISEDVVVEIKNPERLDYEAVTAQVSAYAFRQDRMTMTTDFGRSGTWRGKLKREGKDDDPPGPLPANKDYVRYQSDISQSSELLNLTRGRERVTVWWLYRTRPVVYVNVTSPGEKTPFNIADPTGQRRDVDRYGLAFVRGSMAQTPYPQLLKEAQAQRPD</sequence>
<keyword evidence="2" id="KW-0472">Membrane</keyword>
<organism evidence="3 4">
    <name type="scientific">Streptomyces virginiae</name>
    <name type="common">Streptomyces cinnamonensis</name>
    <dbReference type="NCBI Taxonomy" id="1961"/>
    <lineage>
        <taxon>Bacteria</taxon>
        <taxon>Bacillati</taxon>
        <taxon>Actinomycetota</taxon>
        <taxon>Actinomycetes</taxon>
        <taxon>Kitasatosporales</taxon>
        <taxon>Streptomycetaceae</taxon>
        <taxon>Streptomyces</taxon>
    </lineage>
</organism>
<dbReference type="Proteomes" id="UP000660554">
    <property type="component" value="Unassembled WGS sequence"/>
</dbReference>
<keyword evidence="2" id="KW-1133">Transmembrane helix</keyword>
<name>A0ABQ3NYW3_STRVG</name>
<proteinExistence type="predicted"/>